<dbReference type="RefSeq" id="WP_169838421.1">
    <property type="nucleotide sequence ID" value="NZ_KY503037.1"/>
</dbReference>
<organism evidence="1">
    <name type="scientific">Pseudomonas fluorescens</name>
    <dbReference type="NCBI Taxonomy" id="294"/>
    <lineage>
        <taxon>Bacteria</taxon>
        <taxon>Pseudomonadati</taxon>
        <taxon>Pseudomonadota</taxon>
        <taxon>Gammaproteobacteria</taxon>
        <taxon>Pseudomonadales</taxon>
        <taxon>Pseudomonadaceae</taxon>
        <taxon>Pseudomonas</taxon>
    </lineage>
</organism>
<evidence type="ECO:0000313" key="1">
    <source>
        <dbReference type="EMBL" id="ASI38143.1"/>
    </source>
</evidence>
<geneLocation type="plasmid" evidence="1">
    <name>pPHE24</name>
</geneLocation>
<dbReference type="AlphaFoldDB" id="A0A220ITF1"/>
<sequence length="239" mass="27014">MGKDKIHWRISAEDVLAVLEYYNAASLKAQQTALSGTATQLEKLLGGPLHKLLEPEEADAIRKAGEIVRSLNIRVEHAKEIKRREEKQREARIKARKALIDAEVRAAFPRPQATAEDAIRITTLAMALHHEKFILDFYDVPTMTSQYQERLQRALKEKALGGYVDYAHTDIVRGLSETLDYRQSGSPKADIAAALSLCESWKPKHRTAKEFLEFVHRQIAIELSANVERLPVKKKPAGR</sequence>
<accession>A0A220ITF1</accession>
<keyword evidence="1" id="KW-0614">Plasmid</keyword>
<dbReference type="EMBL" id="KY503037">
    <property type="protein sequence ID" value="ASI38143.1"/>
    <property type="molecule type" value="Genomic_DNA"/>
</dbReference>
<name>A0A220ITF1_PSEFL</name>
<reference evidence="1" key="1">
    <citation type="submission" date="2017-01" db="EMBL/GenBank/DDBJ databases">
        <title>IS1411 activates the repA gene of the plasmid pG20 in Pseudomonas fluorescens PC20.</title>
        <authorList>
            <person name="Naanuri E."/>
            <person name="Heinaru E."/>
            <person name="Joesaar M."/>
            <person name="Heinaru A."/>
        </authorList>
    </citation>
    <scope>NUCLEOTIDE SEQUENCE</scope>
    <source>
        <strain evidence="1">PC24</strain>
        <plasmid evidence="1">pPHE24</plasmid>
    </source>
</reference>
<proteinExistence type="predicted"/>
<protein>
    <submittedName>
        <fullName evidence="1">Uncharacterized protein</fullName>
    </submittedName>
</protein>